<organism evidence="1 2">
    <name type="scientific">Arthrobacter hankyongi</name>
    <dbReference type="NCBI Taxonomy" id="2904801"/>
    <lineage>
        <taxon>Bacteria</taxon>
        <taxon>Bacillati</taxon>
        <taxon>Actinomycetota</taxon>
        <taxon>Actinomycetes</taxon>
        <taxon>Micrococcales</taxon>
        <taxon>Micrococcaceae</taxon>
        <taxon>Arthrobacter</taxon>
    </lineage>
</organism>
<accession>A0ABS9L790</accession>
<sequence length="304" mass="33081">MTRNMPGTMQARRQAPLRAVLATLLALLLLAGGPGTAVWSAGPAAALDGSVAASATASRKPTEAWAPDGTSLFGTAEGRIPSYTQRSYTIRVYNARSSRTGRYQVWRGGKWNTLQTLRWTLQPGRSVTGPQTVKSPKASATVKRKYRLVIDGTRYEKAWADTVTISHENPRDYTGQHKRAYRYMRAYCPNQIITVVPGWTSYAWTGSRRIEIGGSYPAGAGFQYVALHECAHIRQYALYKDNYDALAKRMNAVYGGKGGTGLERAADCMSYAMGADKAAGGTYTTSCSGYRGKAARLLLAGRKP</sequence>
<keyword evidence="2" id="KW-1185">Reference proteome</keyword>
<evidence type="ECO:0000313" key="1">
    <source>
        <dbReference type="EMBL" id="MCG2622368.1"/>
    </source>
</evidence>
<dbReference type="RefSeq" id="WP_237820589.1">
    <property type="nucleotide sequence ID" value="NZ_JAKLTQ010000006.1"/>
</dbReference>
<dbReference type="EMBL" id="JAKLTQ010000006">
    <property type="protein sequence ID" value="MCG2622368.1"/>
    <property type="molecule type" value="Genomic_DNA"/>
</dbReference>
<reference evidence="1" key="1">
    <citation type="submission" date="2022-01" db="EMBL/GenBank/DDBJ databases">
        <authorList>
            <person name="Jo J.-H."/>
            <person name="Im W.-T."/>
        </authorList>
    </citation>
    <scope>NUCLEOTIDE SEQUENCE</scope>
    <source>
        <strain evidence="1">I2-34</strain>
    </source>
</reference>
<proteinExistence type="predicted"/>
<evidence type="ECO:0000313" key="2">
    <source>
        <dbReference type="Proteomes" id="UP001165368"/>
    </source>
</evidence>
<comment type="caution">
    <text evidence="1">The sequence shown here is derived from an EMBL/GenBank/DDBJ whole genome shotgun (WGS) entry which is preliminary data.</text>
</comment>
<dbReference type="Proteomes" id="UP001165368">
    <property type="component" value="Unassembled WGS sequence"/>
</dbReference>
<gene>
    <name evidence="1" type="ORF">LVY72_10620</name>
</gene>
<name>A0ABS9L790_9MICC</name>
<protein>
    <submittedName>
        <fullName evidence="1">Uncharacterized protein</fullName>
    </submittedName>
</protein>